<dbReference type="EMBL" id="JAUTWS010000029">
    <property type="protein sequence ID" value="MDO9711444.1"/>
    <property type="molecule type" value="Genomic_DNA"/>
</dbReference>
<feature type="compositionally biased region" description="Polar residues" evidence="1">
    <location>
        <begin position="22"/>
        <end position="33"/>
    </location>
</feature>
<gene>
    <name evidence="2" type="ORF">Q7A36_24060</name>
</gene>
<keyword evidence="3" id="KW-1185">Reference proteome</keyword>
<evidence type="ECO:0000313" key="2">
    <source>
        <dbReference type="EMBL" id="MDO9711444.1"/>
    </source>
</evidence>
<comment type="caution">
    <text evidence="2">The sequence shown here is derived from an EMBL/GenBank/DDBJ whole genome shotgun (WGS) entry which is preliminary data.</text>
</comment>
<sequence length="113" mass="12113">MAQVPGRFFNREMVGCEHSAATPGNRSSASSKAGSCRNAVAVLVAGGDHGQTEADDVGQPVRDWRRRPSIFEASREPVGGAEAPLNLMQRQHAASRERLPAVETGHPRLAVDR</sequence>
<evidence type="ECO:0000313" key="3">
    <source>
        <dbReference type="Proteomes" id="UP001243009"/>
    </source>
</evidence>
<dbReference type="Proteomes" id="UP001243009">
    <property type="component" value="Unassembled WGS sequence"/>
</dbReference>
<name>A0ABT9E5K6_9PROT</name>
<feature type="compositionally biased region" description="Basic and acidic residues" evidence="1">
    <location>
        <begin position="94"/>
        <end position="113"/>
    </location>
</feature>
<organism evidence="2 3">
    <name type="scientific">Paracraurococcus lichenis</name>
    <dbReference type="NCBI Taxonomy" id="3064888"/>
    <lineage>
        <taxon>Bacteria</taxon>
        <taxon>Pseudomonadati</taxon>
        <taxon>Pseudomonadota</taxon>
        <taxon>Alphaproteobacteria</taxon>
        <taxon>Acetobacterales</taxon>
        <taxon>Roseomonadaceae</taxon>
        <taxon>Paracraurococcus</taxon>
    </lineage>
</organism>
<protein>
    <submittedName>
        <fullName evidence="2">Uncharacterized protein</fullName>
    </submittedName>
</protein>
<reference evidence="2 3" key="1">
    <citation type="submission" date="2023-08" db="EMBL/GenBank/DDBJ databases">
        <title>The draft genome sequence of Paracraurococcus sp. LOR1-02.</title>
        <authorList>
            <person name="Kingkaew E."/>
            <person name="Tanasupawat S."/>
        </authorList>
    </citation>
    <scope>NUCLEOTIDE SEQUENCE [LARGE SCALE GENOMIC DNA]</scope>
    <source>
        <strain evidence="2 3">LOR1-02</strain>
    </source>
</reference>
<feature type="region of interest" description="Disordered" evidence="1">
    <location>
        <begin position="16"/>
        <end position="35"/>
    </location>
</feature>
<feature type="region of interest" description="Disordered" evidence="1">
    <location>
        <begin position="47"/>
        <end position="113"/>
    </location>
</feature>
<proteinExistence type="predicted"/>
<evidence type="ECO:0000256" key="1">
    <source>
        <dbReference type="SAM" id="MobiDB-lite"/>
    </source>
</evidence>
<accession>A0ABT9E5K6</accession>